<proteinExistence type="predicted"/>
<feature type="compositionally biased region" description="Basic and acidic residues" evidence="1">
    <location>
        <begin position="312"/>
        <end position="322"/>
    </location>
</feature>
<feature type="compositionally biased region" description="Polar residues" evidence="1">
    <location>
        <begin position="108"/>
        <end position="117"/>
    </location>
</feature>
<keyword evidence="4" id="KW-1185">Reference proteome</keyword>
<organism evidence="3 4">
    <name type="scientific">Cotesia congregata</name>
    <name type="common">Parasitoid wasp</name>
    <name type="synonym">Apanteles congregatus</name>
    <dbReference type="NCBI Taxonomy" id="51543"/>
    <lineage>
        <taxon>Eukaryota</taxon>
        <taxon>Metazoa</taxon>
        <taxon>Ecdysozoa</taxon>
        <taxon>Arthropoda</taxon>
        <taxon>Hexapoda</taxon>
        <taxon>Insecta</taxon>
        <taxon>Pterygota</taxon>
        <taxon>Neoptera</taxon>
        <taxon>Endopterygota</taxon>
        <taxon>Hymenoptera</taxon>
        <taxon>Apocrita</taxon>
        <taxon>Ichneumonoidea</taxon>
        <taxon>Braconidae</taxon>
        <taxon>Microgastrinae</taxon>
        <taxon>Cotesia</taxon>
    </lineage>
</organism>
<dbReference type="EMBL" id="CAJNRD030001123">
    <property type="protein sequence ID" value="CAG5103447.1"/>
    <property type="molecule type" value="Genomic_DNA"/>
</dbReference>
<accession>A0A8J2MYC8</accession>
<feature type="compositionally biased region" description="Polar residues" evidence="1">
    <location>
        <begin position="618"/>
        <end position="629"/>
    </location>
</feature>
<feature type="compositionally biased region" description="Polar residues" evidence="1">
    <location>
        <begin position="170"/>
        <end position="180"/>
    </location>
</feature>
<feature type="compositionally biased region" description="Basic and acidic residues" evidence="1">
    <location>
        <begin position="656"/>
        <end position="667"/>
    </location>
</feature>
<dbReference type="Pfam" id="PF17283">
    <property type="entry name" value="Zn_ribbon_SprT"/>
    <property type="match status" value="1"/>
</dbReference>
<protein>
    <submittedName>
        <fullName evidence="3">Similar to GCNA: Acidic repeat-containing protein (Homo sapiens)</fullName>
    </submittedName>
</protein>
<name>A0A8J2MYC8_COTCN</name>
<feature type="compositionally biased region" description="Polar residues" evidence="1">
    <location>
        <begin position="204"/>
        <end position="220"/>
    </location>
</feature>
<dbReference type="OrthoDB" id="20772at2759"/>
<feature type="compositionally biased region" description="Basic and acidic residues" evidence="1">
    <location>
        <begin position="553"/>
        <end position="562"/>
    </location>
</feature>
<gene>
    <name evidence="3" type="ORF">HICCMSTLAB_LOCUS11514</name>
</gene>
<reference evidence="3" key="1">
    <citation type="submission" date="2021-04" db="EMBL/GenBank/DDBJ databases">
        <authorList>
            <person name="Chebbi M.A.C M."/>
        </authorList>
    </citation>
    <scope>NUCLEOTIDE SEQUENCE</scope>
</reference>
<feature type="compositionally biased region" description="Polar residues" evidence="1">
    <location>
        <begin position="294"/>
        <end position="307"/>
    </location>
</feature>
<feature type="region of interest" description="Disordered" evidence="1">
    <location>
        <begin position="506"/>
        <end position="630"/>
    </location>
</feature>
<dbReference type="AlphaFoldDB" id="A0A8J2MYC8"/>
<feature type="compositionally biased region" description="Polar residues" evidence="1">
    <location>
        <begin position="563"/>
        <end position="583"/>
    </location>
</feature>
<evidence type="ECO:0000259" key="2">
    <source>
        <dbReference type="SMART" id="SM00731"/>
    </source>
</evidence>
<dbReference type="GO" id="GO:0005634">
    <property type="term" value="C:nucleus"/>
    <property type="evidence" value="ECO:0007669"/>
    <property type="project" value="TreeGrafter"/>
</dbReference>
<comment type="caution">
    <text evidence="3">The sequence shown here is derived from an EMBL/GenBank/DDBJ whole genome shotgun (WGS) entry which is preliminary data.</text>
</comment>
<dbReference type="Pfam" id="PF10263">
    <property type="entry name" value="SprT-like"/>
    <property type="match status" value="1"/>
</dbReference>
<feature type="region of interest" description="Disordered" evidence="1">
    <location>
        <begin position="291"/>
        <end position="369"/>
    </location>
</feature>
<evidence type="ECO:0000256" key="1">
    <source>
        <dbReference type="SAM" id="MobiDB-lite"/>
    </source>
</evidence>
<feature type="region of interest" description="Disordered" evidence="1">
    <location>
        <begin position="159"/>
        <end position="191"/>
    </location>
</feature>
<dbReference type="GO" id="GO:0006974">
    <property type="term" value="P:DNA damage response"/>
    <property type="evidence" value="ECO:0007669"/>
    <property type="project" value="UniProtKB-ARBA"/>
</dbReference>
<dbReference type="PANTHER" id="PTHR23099">
    <property type="entry name" value="TRANSCRIPTIONAL REGULATOR"/>
    <property type="match status" value="1"/>
</dbReference>
<dbReference type="PANTHER" id="PTHR23099:SF0">
    <property type="entry name" value="GERM CELL NUCLEAR ACIDIC PROTEIN"/>
    <property type="match status" value="1"/>
</dbReference>
<feature type="region of interest" description="Disordered" evidence="1">
    <location>
        <begin position="204"/>
        <end position="246"/>
    </location>
</feature>
<feature type="compositionally biased region" description="Basic and acidic residues" evidence="1">
    <location>
        <begin position="221"/>
        <end position="238"/>
    </location>
</feature>
<feature type="region of interest" description="Disordered" evidence="1">
    <location>
        <begin position="73"/>
        <end position="131"/>
    </location>
</feature>
<dbReference type="InterPro" id="IPR035240">
    <property type="entry name" value="SprT_Zn_ribbon"/>
</dbReference>
<feature type="compositionally biased region" description="Acidic residues" evidence="1">
    <location>
        <begin position="356"/>
        <end position="367"/>
    </location>
</feature>
<sequence length="1085" mass="122240">MEKCNNTKGQTTNRRYPLSVENKIYDNDNDKNLSSISDRYNKIYDKILNITSDCDNSQDFVLQVTDSIFVRETSDENNKNHNNKKTQEVKSSEVIIISDSSDDESFSPANNKGNTILPSKKIGETKRTPSLTISSINSSDILTEDESHKKPKTNYIFTSTQLNNDDRRNNGSVTNDSGNGTPLGFNYLSEKDLRTPNINQIMRSESLTKLPNPSPRNNASADRKKLEPMSDKRERVPAETKGSSVDKVLSKQTNDARIIPGFTKRNPATPVNKKATREILKAVKSKRIVYDSPGQWQKNKAPNNYNSPGLMRNKDIINKSELETSNSSSESKKEDQSEFQHPAWIDETISEISDSREDDCDNKEEDCERPAINVTETRVIGYLNPIERQSLSPSERKKEDIARWLMSTAFDQRSDTSLSIIGPSQPNSPGSGNSSLERLEHNYQTPNNRTKFQAKINSATSVNSKTNDNTPIAGGQLKQLEPVQRTKVCTPSTGDVKRLEPAWKKNVDRNTPNLGGNLKPTSKANTPSTGGNFKRSEPGRSRVATPISGGNLKRLEAVDRKNINTPSTGGNSKSLNKPVQKTMDNFVKKTKPRPRTPKNLTPLSITKTAAKTPRSEDQATNDSSNTNAPSLRIEDCEDILTRLYGDSWRKNADALLPKESRTAPRTDKVKKKVHDTARRRSDKIVKSIKPVISRKEKKPPPNVRNIRDSFINDWPSSEDDAVETSFVTALSTPIPPSHTIRRKETPMSELQKKVIEICDSDSDDDKTPVVKNTRKRLSFGDDKSSGSFTSEYDPGEVILPKPVSRVKNLPTSKLSPVVFKQPAVIASFIKSLSKEVALEKVHPEAKKYRLNYKLTKDELCQRLYKIFNEKVFDSQLPENMSIEWNARMRRTAGFCYNKMIRSAIGKPERSSRIVLSSKILDEPNRLRDTLIHEMCHAATWLINEISDGHGLYWRSWASKALKVFPELPPITRCHDYKITTKYTYRCVDCGYSIGRHSKSLDISRKRCGHCFGKFELLVNRTTRSGRVELKTPNAKQPSGFALFVKENYGTVRKECKDSNHQGVMKILGQQFSAVKISKQNDKDDN</sequence>
<feature type="region of interest" description="Disordered" evidence="1">
    <location>
        <begin position="415"/>
        <end position="438"/>
    </location>
</feature>
<dbReference type="SMART" id="SM00731">
    <property type="entry name" value="SprT"/>
    <property type="match status" value="1"/>
</dbReference>
<dbReference type="InterPro" id="IPR006640">
    <property type="entry name" value="SprT-like_domain"/>
</dbReference>
<feature type="compositionally biased region" description="Low complexity" evidence="1">
    <location>
        <begin position="419"/>
        <end position="435"/>
    </location>
</feature>
<evidence type="ECO:0000313" key="3">
    <source>
        <dbReference type="EMBL" id="CAG5103447.1"/>
    </source>
</evidence>
<feature type="compositionally biased region" description="Basic and acidic residues" evidence="1">
    <location>
        <begin position="73"/>
        <end position="91"/>
    </location>
</feature>
<dbReference type="Proteomes" id="UP000786811">
    <property type="component" value="Unassembled WGS sequence"/>
</dbReference>
<feature type="region of interest" description="Disordered" evidence="1">
    <location>
        <begin position="656"/>
        <end position="679"/>
    </location>
</feature>
<feature type="domain" description="SprT-like" evidence="2">
    <location>
        <begin position="857"/>
        <end position="1017"/>
    </location>
</feature>
<feature type="compositionally biased region" description="Polar residues" evidence="1">
    <location>
        <begin position="509"/>
        <end position="531"/>
    </location>
</feature>
<evidence type="ECO:0000313" key="4">
    <source>
        <dbReference type="Proteomes" id="UP000786811"/>
    </source>
</evidence>
<dbReference type="CDD" id="cd00084">
    <property type="entry name" value="HMG-box_SF"/>
    <property type="match status" value="1"/>
</dbReference>